<name>A0A2V3TT59_9HYPH</name>
<dbReference type="Gene3D" id="3.50.50.60">
    <property type="entry name" value="FAD/NAD(P)-binding domain"/>
    <property type="match status" value="1"/>
</dbReference>
<reference evidence="3 4" key="1">
    <citation type="submission" date="2018-05" db="EMBL/GenBank/DDBJ databases">
        <title>Genomic Encyclopedia of Type Strains, Phase IV (KMG-IV): sequencing the most valuable type-strain genomes for metagenomic binning, comparative biology and taxonomic classification.</title>
        <authorList>
            <person name="Goeker M."/>
        </authorList>
    </citation>
    <scope>NUCLEOTIDE SEQUENCE [LARGE SCALE GENOMIC DNA]</scope>
    <source>
        <strain evidence="3 4">DSM 6462</strain>
    </source>
</reference>
<dbReference type="InterPro" id="IPR036188">
    <property type="entry name" value="FAD/NAD-bd_sf"/>
</dbReference>
<organism evidence="3 4">
    <name type="scientific">Chelatococcus asaccharovorans</name>
    <dbReference type="NCBI Taxonomy" id="28210"/>
    <lineage>
        <taxon>Bacteria</taxon>
        <taxon>Pseudomonadati</taxon>
        <taxon>Pseudomonadota</taxon>
        <taxon>Alphaproteobacteria</taxon>
        <taxon>Hyphomicrobiales</taxon>
        <taxon>Chelatococcaceae</taxon>
        <taxon>Chelatococcus</taxon>
    </lineage>
</organism>
<dbReference type="EMBL" id="QJJK01000019">
    <property type="protein sequence ID" value="PXW51614.1"/>
    <property type="molecule type" value="Genomic_DNA"/>
</dbReference>
<dbReference type="Pfam" id="PF01266">
    <property type="entry name" value="DAO"/>
    <property type="match status" value="1"/>
</dbReference>
<protein>
    <submittedName>
        <fullName evidence="3">FAD dependent oxidoreductase</fullName>
    </submittedName>
</protein>
<dbReference type="GO" id="GO:0016491">
    <property type="term" value="F:oxidoreductase activity"/>
    <property type="evidence" value="ECO:0007669"/>
    <property type="project" value="UniProtKB-KW"/>
</dbReference>
<evidence type="ECO:0000313" key="3">
    <source>
        <dbReference type="EMBL" id="PXW51614.1"/>
    </source>
</evidence>
<evidence type="ECO:0000313" key="4">
    <source>
        <dbReference type="Proteomes" id="UP000248021"/>
    </source>
</evidence>
<keyword evidence="1" id="KW-0560">Oxidoreductase</keyword>
<gene>
    <name evidence="3" type="ORF">C7450_11951</name>
</gene>
<keyword evidence="4" id="KW-1185">Reference proteome</keyword>
<dbReference type="Proteomes" id="UP000248021">
    <property type="component" value="Unassembled WGS sequence"/>
</dbReference>
<proteinExistence type="predicted"/>
<evidence type="ECO:0000259" key="2">
    <source>
        <dbReference type="Pfam" id="PF01266"/>
    </source>
</evidence>
<sequence length="80" mass="8337">MHSNPVPMVAADELRRIFPALGPSMAGASFLPRGGNVNSLQPYHALIAAFCRLGGNYLPGTPVTKIGRDGAGFAIVADDE</sequence>
<evidence type="ECO:0000256" key="1">
    <source>
        <dbReference type="ARBA" id="ARBA00023002"/>
    </source>
</evidence>
<dbReference type="SUPFAM" id="SSF51905">
    <property type="entry name" value="FAD/NAD(P)-binding domain"/>
    <property type="match status" value="1"/>
</dbReference>
<dbReference type="AlphaFoldDB" id="A0A2V3TT59"/>
<feature type="domain" description="FAD dependent oxidoreductase" evidence="2">
    <location>
        <begin position="8"/>
        <end position="74"/>
    </location>
</feature>
<dbReference type="InterPro" id="IPR006076">
    <property type="entry name" value="FAD-dep_OxRdtase"/>
</dbReference>
<dbReference type="Gene3D" id="3.30.9.10">
    <property type="entry name" value="D-Amino Acid Oxidase, subunit A, domain 2"/>
    <property type="match status" value="1"/>
</dbReference>
<comment type="caution">
    <text evidence="3">The sequence shown here is derived from an EMBL/GenBank/DDBJ whole genome shotgun (WGS) entry which is preliminary data.</text>
</comment>
<accession>A0A2V3TT59</accession>